<dbReference type="AlphaFoldDB" id="A0A7X3LXV9"/>
<evidence type="ECO:0000313" key="2">
    <source>
        <dbReference type="Proteomes" id="UP000433101"/>
    </source>
</evidence>
<reference evidence="1 2" key="1">
    <citation type="submission" date="2019-12" db="EMBL/GenBank/DDBJ databases">
        <authorList>
            <person name="Li M."/>
        </authorList>
    </citation>
    <scope>NUCLEOTIDE SEQUENCE [LARGE SCALE GENOMIC DNA]</scope>
    <source>
        <strain evidence="1 2">GBMRC 2046</strain>
    </source>
</reference>
<dbReference type="Proteomes" id="UP000433101">
    <property type="component" value="Unassembled WGS sequence"/>
</dbReference>
<sequence>MPLPVSQSNVFAVSVADRGLWRQKKLLEAFLGGPVVRDFAPLRAKNAVRIGWGRKASGLRAERIGMRAGQAVWRLEDGFLRSWNLGHVDPPLSLVVDDVGIYYDCHRPSRLERLLSSPLAPEQSAQAVEIIRAWRNSRVSKYNFQPDYAGSLPENFVLVVDQTLNDHSIRFGAGDGSSFERMLKSAIRDYPGHTILVKTHPDVMAGRKAGYFDADVAKISPRVRLFAEAVHPARLIAEADAIYTVTSQLGFEALLWGKPVHTFGMPFYAGWGLTEDDQSPPTRRGRATLEALAHSALIEYPLYCTPSGEPTTFWETVHRLSRQSPA</sequence>
<dbReference type="RefSeq" id="WP_160777420.1">
    <property type="nucleotide sequence ID" value="NZ_WUMV01000009.1"/>
</dbReference>
<gene>
    <name evidence="1" type="ORF">GR183_19950</name>
</gene>
<dbReference type="EMBL" id="WUMV01000009">
    <property type="protein sequence ID" value="MXN67189.1"/>
    <property type="molecule type" value="Genomic_DNA"/>
</dbReference>
<dbReference type="GO" id="GO:0000271">
    <property type="term" value="P:polysaccharide biosynthetic process"/>
    <property type="evidence" value="ECO:0007669"/>
    <property type="project" value="InterPro"/>
</dbReference>
<evidence type="ECO:0008006" key="3">
    <source>
        <dbReference type="Google" id="ProtNLM"/>
    </source>
</evidence>
<protein>
    <recommendedName>
        <fullName evidence="3">Capsular polysaccharide export protein</fullName>
    </recommendedName>
</protein>
<organism evidence="1 2">
    <name type="scientific">Stappia sediminis</name>
    <dbReference type="NCBI Taxonomy" id="2692190"/>
    <lineage>
        <taxon>Bacteria</taxon>
        <taxon>Pseudomonadati</taxon>
        <taxon>Pseudomonadota</taxon>
        <taxon>Alphaproteobacteria</taxon>
        <taxon>Hyphomicrobiales</taxon>
        <taxon>Stappiaceae</taxon>
        <taxon>Stappia</taxon>
    </lineage>
</organism>
<comment type="caution">
    <text evidence="1">The sequence shown here is derived from an EMBL/GenBank/DDBJ whole genome shotgun (WGS) entry which is preliminary data.</text>
</comment>
<dbReference type="GO" id="GO:0015774">
    <property type="term" value="P:polysaccharide transport"/>
    <property type="evidence" value="ECO:0007669"/>
    <property type="project" value="InterPro"/>
</dbReference>
<keyword evidence="2" id="KW-1185">Reference proteome</keyword>
<proteinExistence type="predicted"/>
<accession>A0A7X3LXV9</accession>
<dbReference type="Pfam" id="PF05159">
    <property type="entry name" value="Capsule_synth"/>
    <property type="match status" value="2"/>
</dbReference>
<dbReference type="InterPro" id="IPR007833">
    <property type="entry name" value="Capsule_polysaccharide_synth"/>
</dbReference>
<name>A0A7X3LXV9_9HYPH</name>
<evidence type="ECO:0000313" key="1">
    <source>
        <dbReference type="EMBL" id="MXN67189.1"/>
    </source>
</evidence>
<dbReference type="CDD" id="cd16440">
    <property type="entry name" value="beta_Kdo_transferase_KpsC_1"/>
    <property type="match status" value="1"/>
</dbReference>